<evidence type="ECO:0000259" key="4">
    <source>
        <dbReference type="SMART" id="SM00857"/>
    </source>
</evidence>
<dbReference type="PANTHER" id="PTHR30461:SF2">
    <property type="entry name" value="SERINE RECOMBINASE PINE-RELATED"/>
    <property type="match status" value="1"/>
</dbReference>
<dbReference type="CDD" id="cd00338">
    <property type="entry name" value="Ser_Recombinase"/>
    <property type="match status" value="1"/>
</dbReference>
<keyword evidence="6" id="KW-1185">Reference proteome</keyword>
<dbReference type="KEGG" id="ska:CP970_31645"/>
<dbReference type="PANTHER" id="PTHR30461">
    <property type="entry name" value="DNA-INVERTASE FROM LAMBDOID PROPHAGE"/>
    <property type="match status" value="1"/>
</dbReference>
<dbReference type="Gene3D" id="3.40.50.1390">
    <property type="entry name" value="Resolvase, N-terminal catalytic domain"/>
    <property type="match status" value="1"/>
</dbReference>
<accession>A0A5J6GP83</accession>
<reference evidence="5 6" key="1">
    <citation type="submission" date="2017-09" db="EMBL/GenBank/DDBJ databases">
        <authorList>
            <person name="Lee N."/>
            <person name="Cho B.-K."/>
        </authorList>
    </citation>
    <scope>NUCLEOTIDE SEQUENCE [LARGE SCALE GENOMIC DNA]</scope>
    <source>
        <strain evidence="5 6">ATCC 12853</strain>
    </source>
</reference>
<dbReference type="InterPro" id="IPR050639">
    <property type="entry name" value="SSR_resolvase"/>
</dbReference>
<protein>
    <submittedName>
        <fullName evidence="5">Recombinase family protein</fullName>
    </submittedName>
</protein>
<dbReference type="Pfam" id="PF00239">
    <property type="entry name" value="Resolvase"/>
    <property type="match status" value="1"/>
</dbReference>
<name>A0A5J6GP83_STRKN</name>
<gene>
    <name evidence="5" type="ORF">CP970_31645</name>
</gene>
<proteinExistence type="predicted"/>
<dbReference type="GO" id="GO:0000150">
    <property type="term" value="F:DNA strand exchange activity"/>
    <property type="evidence" value="ECO:0007669"/>
    <property type="project" value="InterPro"/>
</dbReference>
<dbReference type="OrthoDB" id="4546548at2"/>
<dbReference type="GO" id="GO:0003677">
    <property type="term" value="F:DNA binding"/>
    <property type="evidence" value="ECO:0007669"/>
    <property type="project" value="UniProtKB-KW"/>
</dbReference>
<evidence type="ECO:0000256" key="1">
    <source>
        <dbReference type="ARBA" id="ARBA00023125"/>
    </source>
</evidence>
<dbReference type="EMBL" id="CP023699">
    <property type="protein sequence ID" value="QEU94836.1"/>
    <property type="molecule type" value="Genomic_DNA"/>
</dbReference>
<feature type="compositionally biased region" description="Low complexity" evidence="3">
    <location>
        <begin position="681"/>
        <end position="694"/>
    </location>
</feature>
<keyword evidence="1" id="KW-0238">DNA-binding</keyword>
<dbReference type="RefSeq" id="WP_079043306.1">
    <property type="nucleotide sequence ID" value="NZ_CP023699.1"/>
</dbReference>
<keyword evidence="2" id="KW-0233">DNA recombination</keyword>
<evidence type="ECO:0000256" key="3">
    <source>
        <dbReference type="SAM" id="MobiDB-lite"/>
    </source>
</evidence>
<sequence length="694" mass="76858">MGNSVTSAIDVEAQARDSAAPVYNAVDYLRVSTGQQVDGYGIAYTGDETAAYIARKGWRHVDTFKDEGESGTLPWDERPRATDIMNLALGKNCPFNMVVVYETRAVGRKNRVFWEWVWKLQDLGVYVAIVDDDIDNTTEDGEERMREKADEAFKELNRIRKRTQGGIQKKARMGGYVGGASRYGYRIENKGVKGKQRQVIDACDGGEKCSRSDVCTALHEAVVLRRGRVLVVKYKGNWRRTVRTLNAEGLVTRSGKPWSEPNFRSRLLDEDLLEARYVFRGKSAIKDPDGVPVWGETCVIPLAPMFTPEEVLELRRATEKPRRVYSQGRVYLLTGSIKSQCGKHYVGCSPQSEPSAHYLCAGKREAYPGTPACSCPQLYAEGIEDWAWGSVCDFFRDGKRLQALSDEWMGRAEERKVDFASRLAELDQKIAEQESTIDITMAVAAQQAARRGLSPGEAQAAVNRAIKPLNDGLDELERSRATVAGWQEAASLEDQRGRSLQVLARRARGRLEHFSAEEKQEFFSLLNTEIVITGPPPGMHRGLVCPVGEWFRTHKRPVPTLCDCAWERVMESEGFAGGGVVPRQKGGLAPRTALEAFLKKARTGASWPELDAEHGSTGLIGHWKRWRSSGRWERVMGALEGACQTVPVARAHPLPPMQMTGEVRPGVLLLAMSEAGDRPSHPSASAPSAAACST</sequence>
<organism evidence="5 6">
    <name type="scientific">Streptomyces kanamyceticus</name>
    <dbReference type="NCBI Taxonomy" id="1967"/>
    <lineage>
        <taxon>Bacteria</taxon>
        <taxon>Bacillati</taxon>
        <taxon>Actinomycetota</taxon>
        <taxon>Actinomycetes</taxon>
        <taxon>Kitasatosporales</taxon>
        <taxon>Streptomycetaceae</taxon>
        <taxon>Streptomyces</taxon>
    </lineage>
</organism>
<evidence type="ECO:0000256" key="2">
    <source>
        <dbReference type="ARBA" id="ARBA00023172"/>
    </source>
</evidence>
<dbReference type="SUPFAM" id="SSF53041">
    <property type="entry name" value="Resolvase-like"/>
    <property type="match status" value="1"/>
</dbReference>
<dbReference type="SMART" id="SM00857">
    <property type="entry name" value="Resolvase"/>
    <property type="match status" value="1"/>
</dbReference>
<dbReference type="InterPro" id="IPR036162">
    <property type="entry name" value="Resolvase-like_N_sf"/>
</dbReference>
<feature type="domain" description="Resolvase/invertase-type recombinase catalytic" evidence="4">
    <location>
        <begin position="25"/>
        <end position="176"/>
    </location>
</feature>
<dbReference type="AlphaFoldDB" id="A0A5J6GP83"/>
<evidence type="ECO:0000313" key="5">
    <source>
        <dbReference type="EMBL" id="QEU94836.1"/>
    </source>
</evidence>
<dbReference type="InterPro" id="IPR006119">
    <property type="entry name" value="Resolv_N"/>
</dbReference>
<dbReference type="Proteomes" id="UP000325529">
    <property type="component" value="Chromosome"/>
</dbReference>
<feature type="region of interest" description="Disordered" evidence="3">
    <location>
        <begin position="675"/>
        <end position="694"/>
    </location>
</feature>
<evidence type="ECO:0000313" key="6">
    <source>
        <dbReference type="Proteomes" id="UP000325529"/>
    </source>
</evidence>